<dbReference type="EMBL" id="OX597838">
    <property type="protein sequence ID" value="CAI9740732.1"/>
    <property type="molecule type" value="Genomic_DNA"/>
</dbReference>
<reference evidence="1" key="1">
    <citation type="submission" date="2023-08" db="EMBL/GenBank/DDBJ databases">
        <authorList>
            <person name="Alioto T."/>
            <person name="Alioto T."/>
            <person name="Gomez Garrido J."/>
        </authorList>
    </citation>
    <scope>NUCLEOTIDE SEQUENCE</scope>
</reference>
<organism evidence="1 2">
    <name type="scientific">Octopus vulgaris</name>
    <name type="common">Common octopus</name>
    <dbReference type="NCBI Taxonomy" id="6645"/>
    <lineage>
        <taxon>Eukaryota</taxon>
        <taxon>Metazoa</taxon>
        <taxon>Spiralia</taxon>
        <taxon>Lophotrochozoa</taxon>
        <taxon>Mollusca</taxon>
        <taxon>Cephalopoda</taxon>
        <taxon>Coleoidea</taxon>
        <taxon>Octopodiformes</taxon>
        <taxon>Octopoda</taxon>
        <taxon>Incirrata</taxon>
        <taxon>Octopodidae</taxon>
        <taxon>Octopus</taxon>
    </lineage>
</organism>
<accession>A0AA36BVW1</accession>
<dbReference type="Proteomes" id="UP001162480">
    <property type="component" value="Chromosome 25"/>
</dbReference>
<proteinExistence type="predicted"/>
<name>A0AA36BVW1_OCTVU</name>
<sequence>MKKTLHLENWSLHFDDREYQLLVLKNEEGEVKLEALQLENGKADTVVKGITSVLDEYNLWNCVKLIVADTMSVNTGKRNDIVIQLQRVFAQKGLK</sequence>
<gene>
    <name evidence="1" type="ORF">OCTVUL_1B001684</name>
</gene>
<protein>
    <submittedName>
        <fullName evidence="1">Uncharacterized protein</fullName>
    </submittedName>
</protein>
<dbReference type="AlphaFoldDB" id="A0AA36BVW1"/>
<keyword evidence="2" id="KW-1185">Reference proteome</keyword>
<evidence type="ECO:0000313" key="1">
    <source>
        <dbReference type="EMBL" id="CAI9740732.1"/>
    </source>
</evidence>
<evidence type="ECO:0000313" key="2">
    <source>
        <dbReference type="Proteomes" id="UP001162480"/>
    </source>
</evidence>